<accession>A0A8J7HP07</accession>
<reference evidence="1 2" key="1">
    <citation type="journal article" date="2021" name="Int. J. Syst. Evol. Microbiol.">
        <title>Amazonocrinis nigriterrae gen. nov., sp. nov., Atlanticothrix silvestris gen. nov., sp. nov. and Dendronalium phyllosphericum gen. nov., sp. nov., nostocacean cyanobacteria from Brazilian environments.</title>
        <authorList>
            <person name="Alvarenga D.O."/>
            <person name="Andreote A.P.D."/>
            <person name="Branco L.H.Z."/>
            <person name="Delbaje E."/>
            <person name="Cruz R.B."/>
            <person name="Varani A.M."/>
            <person name="Fiore M.F."/>
        </authorList>
    </citation>
    <scope>NUCLEOTIDE SEQUENCE [LARGE SCALE GENOMIC DNA]</scope>
    <source>
        <strain evidence="1 2">CENA67</strain>
    </source>
</reference>
<comment type="caution">
    <text evidence="1">The sequence shown here is derived from an EMBL/GenBank/DDBJ whole genome shotgun (WGS) entry which is preliminary data.</text>
</comment>
<dbReference type="AlphaFoldDB" id="A0A8J7HP07"/>
<dbReference type="Proteomes" id="UP000632766">
    <property type="component" value="Unassembled WGS sequence"/>
</dbReference>
<organism evidence="1 2">
    <name type="scientific">Amazonocrinis nigriterrae CENA67</name>
    <dbReference type="NCBI Taxonomy" id="2794033"/>
    <lineage>
        <taxon>Bacteria</taxon>
        <taxon>Bacillati</taxon>
        <taxon>Cyanobacteriota</taxon>
        <taxon>Cyanophyceae</taxon>
        <taxon>Nostocales</taxon>
        <taxon>Nostocaceae</taxon>
        <taxon>Amazonocrinis</taxon>
        <taxon>Amazonocrinis nigriterrae</taxon>
    </lineage>
</organism>
<name>A0A8J7HP07_9NOST</name>
<protein>
    <submittedName>
        <fullName evidence="1">Uncharacterized protein</fullName>
    </submittedName>
</protein>
<proteinExistence type="predicted"/>
<keyword evidence="2" id="KW-1185">Reference proteome</keyword>
<gene>
    <name evidence="1" type="ORF">I8748_12470</name>
</gene>
<sequence>MKAQSTSILMDLAESQENQRTVNYDINTEWDWGGQAWAETFPPSTDLTKVLIADPPPDFNPGVVVFS</sequence>
<evidence type="ECO:0000313" key="1">
    <source>
        <dbReference type="EMBL" id="MBH8562987.1"/>
    </source>
</evidence>
<dbReference type="RefSeq" id="WP_214662533.1">
    <property type="nucleotide sequence ID" value="NZ_JAECZC010000018.1"/>
</dbReference>
<dbReference type="EMBL" id="JAECZC010000018">
    <property type="protein sequence ID" value="MBH8562987.1"/>
    <property type="molecule type" value="Genomic_DNA"/>
</dbReference>
<evidence type="ECO:0000313" key="2">
    <source>
        <dbReference type="Proteomes" id="UP000632766"/>
    </source>
</evidence>